<keyword evidence="1" id="KW-1133">Transmembrane helix</keyword>
<evidence type="ECO:0000256" key="1">
    <source>
        <dbReference type="SAM" id="Phobius"/>
    </source>
</evidence>
<dbReference type="Proteomes" id="UP000190328">
    <property type="component" value="Unassembled WGS sequence"/>
</dbReference>
<keyword evidence="1" id="KW-0472">Membrane</keyword>
<gene>
    <name evidence="2" type="ORF">SAMN02745116_00600</name>
</gene>
<keyword evidence="1" id="KW-0812">Transmembrane</keyword>
<feature type="transmembrane region" description="Helical" evidence="1">
    <location>
        <begin position="20"/>
        <end position="39"/>
    </location>
</feature>
<proteinExistence type="predicted"/>
<dbReference type="AlphaFoldDB" id="A0A1T4LBD1"/>
<evidence type="ECO:0000313" key="2">
    <source>
        <dbReference type="EMBL" id="SJZ51980.1"/>
    </source>
</evidence>
<name>A0A1T4LBD1_9ENTE</name>
<protein>
    <submittedName>
        <fullName evidence="2">Uncharacterized protein</fullName>
    </submittedName>
</protein>
<accession>A0A1T4LBD1</accession>
<evidence type="ECO:0000313" key="3">
    <source>
        <dbReference type="Proteomes" id="UP000190328"/>
    </source>
</evidence>
<organism evidence="2 3">
    <name type="scientific">Pilibacter termitis</name>
    <dbReference type="NCBI Taxonomy" id="263852"/>
    <lineage>
        <taxon>Bacteria</taxon>
        <taxon>Bacillati</taxon>
        <taxon>Bacillota</taxon>
        <taxon>Bacilli</taxon>
        <taxon>Lactobacillales</taxon>
        <taxon>Enterococcaceae</taxon>
        <taxon>Pilibacter</taxon>
    </lineage>
</organism>
<keyword evidence="3" id="KW-1185">Reference proteome</keyword>
<reference evidence="2 3" key="1">
    <citation type="submission" date="2017-02" db="EMBL/GenBank/DDBJ databases">
        <authorList>
            <person name="Peterson S.W."/>
        </authorList>
    </citation>
    <scope>NUCLEOTIDE SEQUENCE [LARGE SCALE GENOMIC DNA]</scope>
    <source>
        <strain evidence="2 3">ATCC BAA-1030</strain>
    </source>
</reference>
<dbReference type="EMBL" id="FUXI01000005">
    <property type="protein sequence ID" value="SJZ51980.1"/>
    <property type="molecule type" value="Genomic_DNA"/>
</dbReference>
<sequence length="45" mass="5239">MRRRECSKTKMTLLKEYGSFYLRFIMPLVVFSAFVEAFVSKTLGG</sequence>